<evidence type="ECO:0000256" key="1">
    <source>
        <dbReference type="SAM" id="MobiDB-lite"/>
    </source>
</evidence>
<reference evidence="2 3" key="2">
    <citation type="journal article" date="2011" name="Mol. Biol. Evol.">
        <title>Unity in variety--the pan-genome of the Chlamydiae.</title>
        <authorList>
            <person name="Collingro A."/>
            <person name="Tischler P."/>
            <person name="Weinmaier T."/>
            <person name="Penz T."/>
            <person name="Heinz E."/>
            <person name="Brunham R.C."/>
            <person name="Read T.D."/>
            <person name="Bavoil P.M."/>
            <person name="Sachse K."/>
            <person name="Kahane S."/>
            <person name="Friedman M.G."/>
            <person name="Rattei T."/>
            <person name="Myers G.S."/>
            <person name="Horn M."/>
        </authorList>
    </citation>
    <scope>NUCLEOTIDE SEQUENCE [LARGE SCALE GENOMIC DNA]</scope>
    <source>
        <strain evidence="3">ATCC VR-1471 / Z</strain>
    </source>
</reference>
<protein>
    <submittedName>
        <fullName evidence="2">Uncharacterized protein</fullName>
    </submittedName>
</protein>
<evidence type="ECO:0000313" key="2">
    <source>
        <dbReference type="EMBL" id="CCB89331.1"/>
    </source>
</evidence>
<name>F8L919_SIMNZ</name>
<reference key="1">
    <citation type="journal article" date="2011" name="Mol. Biol. Evol.">
        <title>Unity in variety -- the pan-genome of the Chlamydiae.</title>
        <authorList>
            <person name="Collingro A."/>
            <person name="Tischler P."/>
            <person name="Weinmaier T."/>
            <person name="Penz T."/>
            <person name="Heinz E."/>
            <person name="Brunham R.C."/>
            <person name="Read T.D."/>
            <person name="Bavoil P.M."/>
            <person name="Sachse K."/>
            <person name="Kahane S."/>
            <person name="Friedman M.G."/>
            <person name="Rattei T."/>
            <person name="Myers G.S.A."/>
            <person name="Horn M."/>
        </authorList>
    </citation>
    <scope>NUCLEOTIDE SEQUENCE</scope>
    <source>
        <strain>Z</strain>
    </source>
</reference>
<dbReference type="KEGG" id="sng:SNE_A14540"/>
<feature type="region of interest" description="Disordered" evidence="1">
    <location>
        <begin position="76"/>
        <end position="124"/>
    </location>
</feature>
<proteinExistence type="predicted"/>
<evidence type="ECO:0000313" key="3">
    <source>
        <dbReference type="Proteomes" id="UP000000496"/>
    </source>
</evidence>
<sequence length="347" mass="39012">MTDKINQTSEVKFNSATSQDIKEDQWYDLAQLVCDFAKACKWAGGRILSAPLNMGSWLVEKVGVCFSGDSGIGATSPATPSYRLTDDGDWGDGDTSNHREVHEEVNSLPQGNANNETAAWPPEGYETVESSDSEALLEDEQDESVKKDIVKQKTTFLVDSKKQVSLSSEGLTNPKPQEIPLEERLKKFTETYSLKGKDTINRFADTFANGSDKDTTLIDKIWLRKGRDNTETISHIKGNISCLVVPKLEEAIDEDKKYVFIPICDDSGVLTTVFELDLESHELTQCNLTEQHDLADKFRGELQIYLMVERNKGRDNPYIDLGTRIENSQQSSHPKEPSFMDRLRFLK</sequence>
<dbReference type="AlphaFoldDB" id="F8L919"/>
<feature type="compositionally biased region" description="Polar residues" evidence="1">
    <location>
        <begin position="107"/>
        <end position="117"/>
    </location>
</feature>
<organism evidence="2 3">
    <name type="scientific">Simkania negevensis (strain ATCC VR-1471 / DSM 27360 / Z)</name>
    <dbReference type="NCBI Taxonomy" id="331113"/>
    <lineage>
        <taxon>Bacteria</taxon>
        <taxon>Pseudomonadati</taxon>
        <taxon>Chlamydiota</taxon>
        <taxon>Chlamydiia</taxon>
        <taxon>Parachlamydiales</taxon>
        <taxon>Simkaniaceae</taxon>
        <taxon>Simkania</taxon>
    </lineage>
</organism>
<dbReference type="HOGENOM" id="CLU_798996_0_0_0"/>
<dbReference type="EMBL" id="FR872582">
    <property type="protein sequence ID" value="CCB89331.1"/>
    <property type="molecule type" value="Genomic_DNA"/>
</dbReference>
<accession>F8L919</accession>
<gene>
    <name evidence="2" type="ordered locus">SNE_A14540</name>
</gene>
<dbReference type="RefSeq" id="WP_013943798.1">
    <property type="nucleotide sequence ID" value="NC_015713.1"/>
</dbReference>
<keyword evidence="3" id="KW-1185">Reference proteome</keyword>
<feature type="compositionally biased region" description="Basic and acidic residues" evidence="1">
    <location>
        <begin position="95"/>
        <end position="105"/>
    </location>
</feature>
<dbReference type="Proteomes" id="UP000000496">
    <property type="component" value="Chromosome gsn.131"/>
</dbReference>